<dbReference type="RefSeq" id="XP_001584486.1">
    <property type="nucleotide sequence ID" value="XM_001584436.1"/>
</dbReference>
<organism evidence="2 3">
    <name type="scientific">Trichomonas vaginalis (strain ATCC PRA-98 / G3)</name>
    <dbReference type="NCBI Taxonomy" id="412133"/>
    <lineage>
        <taxon>Eukaryota</taxon>
        <taxon>Metamonada</taxon>
        <taxon>Parabasalia</taxon>
        <taxon>Trichomonadida</taxon>
        <taxon>Trichomonadidae</taxon>
        <taxon>Trichomonas</taxon>
    </lineage>
</organism>
<reference evidence="2" key="1">
    <citation type="submission" date="2006-10" db="EMBL/GenBank/DDBJ databases">
        <authorList>
            <person name="Amadeo P."/>
            <person name="Zhao Q."/>
            <person name="Wortman J."/>
            <person name="Fraser-Liggett C."/>
            <person name="Carlton J."/>
        </authorList>
    </citation>
    <scope>NUCLEOTIDE SEQUENCE</scope>
    <source>
        <strain evidence="2">G3</strain>
    </source>
</reference>
<dbReference type="InParanoid" id="A2D867"/>
<dbReference type="AlphaFoldDB" id="A2D867"/>
<evidence type="ECO:0000313" key="2">
    <source>
        <dbReference type="EMBL" id="EAY23500.1"/>
    </source>
</evidence>
<dbReference type="VEuPathDB" id="TrichDB:TVAGG3_1046740"/>
<feature type="transmembrane region" description="Helical" evidence="1">
    <location>
        <begin position="363"/>
        <end position="387"/>
    </location>
</feature>
<evidence type="ECO:0008006" key="4">
    <source>
        <dbReference type="Google" id="ProtNLM"/>
    </source>
</evidence>
<dbReference type="SMR" id="A2D867"/>
<dbReference type="KEGG" id="tva:5469064"/>
<proteinExistence type="predicted"/>
<name>A2D867_TRIV3</name>
<keyword evidence="1" id="KW-0472">Membrane</keyword>
<gene>
    <name evidence="2" type="ORF">TVAG_071640</name>
</gene>
<keyword evidence="1" id="KW-1133">Transmembrane helix</keyword>
<dbReference type="Proteomes" id="UP000001542">
    <property type="component" value="Unassembled WGS sequence"/>
</dbReference>
<dbReference type="EMBL" id="DS113178">
    <property type="protein sequence ID" value="EAY23500.1"/>
    <property type="molecule type" value="Genomic_DNA"/>
</dbReference>
<sequence length="436" mass="48723">MNRTILSFSSLIGSSSPMFSGKQNIKIQNSMFKFQFSSILYQTRHFKIEKSHFSSSLGPVIYDSTTLTSQTFTASQYLADSSNSVISSVFQNINRASAGVLFQITSIADSFDLQSCIIHDCFCTNNNASSGLMYITNHNSIYIVSTYFFQTSSFYGSILNALSNTNINIEKITGERTGFSQFPGSDGALYLQAKELTLNLNNFTDNTVINRGSTAYCDVDQKITITYCYSLRCRGINILYLSGTPTTSNVNNLLFINTTSDAAVCTSGIWRISDSVFTSISGNFGSAQYGVLYFVNSLFNSEQTSNIGILYDSCGYYIEDIDSILNGRTNDFSKTQIPFVYYSSTEIPAPTYNNVNTTPYNKVTVFIILLIVILVLLIAAFLVYYFYFSKCIRGTVAEEYHKDLISRTKEQKEEDADNEIIVDVDDQPKPIYDLDN</sequence>
<keyword evidence="1" id="KW-0812">Transmembrane</keyword>
<keyword evidence="3" id="KW-1185">Reference proteome</keyword>
<protein>
    <recommendedName>
        <fullName evidence="4">Transmembrane protein</fullName>
    </recommendedName>
</protein>
<reference evidence="2" key="2">
    <citation type="journal article" date="2007" name="Science">
        <title>Draft genome sequence of the sexually transmitted pathogen Trichomonas vaginalis.</title>
        <authorList>
            <person name="Carlton J.M."/>
            <person name="Hirt R.P."/>
            <person name="Silva J.C."/>
            <person name="Delcher A.L."/>
            <person name="Schatz M."/>
            <person name="Zhao Q."/>
            <person name="Wortman J.R."/>
            <person name="Bidwell S.L."/>
            <person name="Alsmark U.C.M."/>
            <person name="Besteiro S."/>
            <person name="Sicheritz-Ponten T."/>
            <person name="Noel C.J."/>
            <person name="Dacks J.B."/>
            <person name="Foster P.G."/>
            <person name="Simillion C."/>
            <person name="Van de Peer Y."/>
            <person name="Miranda-Saavedra D."/>
            <person name="Barton G.J."/>
            <person name="Westrop G.D."/>
            <person name="Mueller S."/>
            <person name="Dessi D."/>
            <person name="Fiori P.L."/>
            <person name="Ren Q."/>
            <person name="Paulsen I."/>
            <person name="Zhang H."/>
            <person name="Bastida-Corcuera F.D."/>
            <person name="Simoes-Barbosa A."/>
            <person name="Brown M.T."/>
            <person name="Hayes R.D."/>
            <person name="Mukherjee M."/>
            <person name="Okumura C.Y."/>
            <person name="Schneider R."/>
            <person name="Smith A.J."/>
            <person name="Vanacova S."/>
            <person name="Villalvazo M."/>
            <person name="Haas B.J."/>
            <person name="Pertea M."/>
            <person name="Feldblyum T.V."/>
            <person name="Utterback T.R."/>
            <person name="Shu C.L."/>
            <person name="Osoegawa K."/>
            <person name="de Jong P.J."/>
            <person name="Hrdy I."/>
            <person name="Horvathova L."/>
            <person name="Zubacova Z."/>
            <person name="Dolezal P."/>
            <person name="Malik S.B."/>
            <person name="Logsdon J.M. Jr."/>
            <person name="Henze K."/>
            <person name="Gupta A."/>
            <person name="Wang C.C."/>
            <person name="Dunne R.L."/>
            <person name="Upcroft J.A."/>
            <person name="Upcroft P."/>
            <person name="White O."/>
            <person name="Salzberg S.L."/>
            <person name="Tang P."/>
            <person name="Chiu C.-H."/>
            <person name="Lee Y.-S."/>
            <person name="Embley T.M."/>
            <person name="Coombs G.H."/>
            <person name="Mottram J.C."/>
            <person name="Tachezy J."/>
            <person name="Fraser-Liggett C.M."/>
            <person name="Johnson P.J."/>
        </authorList>
    </citation>
    <scope>NUCLEOTIDE SEQUENCE [LARGE SCALE GENOMIC DNA]</scope>
    <source>
        <strain evidence="2">G3</strain>
    </source>
</reference>
<evidence type="ECO:0000256" key="1">
    <source>
        <dbReference type="SAM" id="Phobius"/>
    </source>
</evidence>
<dbReference type="VEuPathDB" id="TrichDB:TVAG_071640"/>
<accession>A2D867</accession>
<evidence type="ECO:0000313" key="3">
    <source>
        <dbReference type="Proteomes" id="UP000001542"/>
    </source>
</evidence>